<protein>
    <submittedName>
        <fullName evidence="1">Zinc finger protein NUTCRACKER-like isoform X2</fullName>
    </submittedName>
</protein>
<dbReference type="EMBL" id="GGEC01045022">
    <property type="protein sequence ID" value="MBX25506.1"/>
    <property type="molecule type" value="Transcribed_RNA"/>
</dbReference>
<organism evidence="1">
    <name type="scientific">Rhizophora mucronata</name>
    <name type="common">Asiatic mangrove</name>
    <dbReference type="NCBI Taxonomy" id="61149"/>
    <lineage>
        <taxon>Eukaryota</taxon>
        <taxon>Viridiplantae</taxon>
        <taxon>Streptophyta</taxon>
        <taxon>Embryophyta</taxon>
        <taxon>Tracheophyta</taxon>
        <taxon>Spermatophyta</taxon>
        <taxon>Magnoliopsida</taxon>
        <taxon>eudicotyledons</taxon>
        <taxon>Gunneridae</taxon>
        <taxon>Pentapetalae</taxon>
        <taxon>rosids</taxon>
        <taxon>fabids</taxon>
        <taxon>Malpighiales</taxon>
        <taxon>Rhizophoraceae</taxon>
        <taxon>Rhizophora</taxon>
    </lineage>
</organism>
<evidence type="ECO:0000313" key="1">
    <source>
        <dbReference type="EMBL" id="MBX25506.1"/>
    </source>
</evidence>
<accession>A0A2P2M5K9</accession>
<name>A0A2P2M5K9_RHIMU</name>
<sequence length="45" mass="4839">MVRRSGSVKSAQSVMPFNQIAKLTPSFVAQESIDATVEPFSPGKN</sequence>
<reference evidence="1" key="1">
    <citation type="submission" date="2018-02" db="EMBL/GenBank/DDBJ databases">
        <title>Rhizophora mucronata_Transcriptome.</title>
        <authorList>
            <person name="Meera S.P."/>
            <person name="Sreeshan A."/>
            <person name="Augustine A."/>
        </authorList>
    </citation>
    <scope>NUCLEOTIDE SEQUENCE</scope>
    <source>
        <tissue evidence="1">Leaf</tissue>
    </source>
</reference>
<dbReference type="AlphaFoldDB" id="A0A2P2M5K9"/>
<proteinExistence type="predicted"/>